<feature type="region of interest" description="Disordered" evidence="2">
    <location>
        <begin position="237"/>
        <end position="261"/>
    </location>
</feature>
<sequence>MADVKLMFDQWCGKNSLNLIASTRCIGFNRHKRFLCELSVSEYPYRAIGNSKVREDAERNVFRDFMNYLVRSNKFPADAVPIESEGNDDSALSEIAVGLKVLPASDTGEGLLKTRNECEILRSKESKGSYKEPGKKKLVTATTNVDINGKWTVANATSKVHHFMKVNRITADYKYTLIGPAHARMFVLEMRIAFGTPKSVIAAKEAASKKKLANKLCGFPLVKQLYSKGIIDEFASSGKQEKHSQQRLQPLAKKHETVFPK</sequence>
<proteinExistence type="predicted"/>
<evidence type="ECO:0000259" key="3">
    <source>
        <dbReference type="PROSITE" id="PS50137"/>
    </source>
</evidence>
<evidence type="ECO:0000256" key="1">
    <source>
        <dbReference type="PROSITE-ProRule" id="PRU00266"/>
    </source>
</evidence>
<dbReference type="PROSITE" id="PS50137">
    <property type="entry name" value="DS_RBD"/>
    <property type="match status" value="1"/>
</dbReference>
<dbReference type="InterPro" id="IPR014720">
    <property type="entry name" value="dsRBD_dom"/>
</dbReference>
<feature type="domain" description="DRBM" evidence="3">
    <location>
        <begin position="155"/>
        <end position="227"/>
    </location>
</feature>
<dbReference type="SUPFAM" id="SSF54768">
    <property type="entry name" value="dsRNA-binding domain-like"/>
    <property type="match status" value="2"/>
</dbReference>
<dbReference type="EnsemblMetazoa" id="GMOY006065-RA">
    <property type="protein sequence ID" value="GMOY006065-PA"/>
    <property type="gene ID" value="GMOY006065"/>
</dbReference>
<evidence type="ECO:0000313" key="4">
    <source>
        <dbReference type="EnsemblMetazoa" id="GMOY006065-PA"/>
    </source>
</evidence>
<organism evidence="4 5">
    <name type="scientific">Glossina morsitans morsitans</name>
    <name type="common">Savannah tsetse fly</name>
    <dbReference type="NCBI Taxonomy" id="37546"/>
    <lineage>
        <taxon>Eukaryota</taxon>
        <taxon>Metazoa</taxon>
        <taxon>Ecdysozoa</taxon>
        <taxon>Arthropoda</taxon>
        <taxon>Hexapoda</taxon>
        <taxon>Insecta</taxon>
        <taxon>Pterygota</taxon>
        <taxon>Neoptera</taxon>
        <taxon>Endopterygota</taxon>
        <taxon>Diptera</taxon>
        <taxon>Brachycera</taxon>
        <taxon>Muscomorpha</taxon>
        <taxon>Hippoboscoidea</taxon>
        <taxon>Glossinidae</taxon>
        <taxon>Glossina</taxon>
    </lineage>
</organism>
<reference evidence="4" key="1">
    <citation type="submission" date="2020-05" db="UniProtKB">
        <authorList>
            <consortium name="EnsemblMetazoa"/>
        </authorList>
    </citation>
    <scope>IDENTIFICATION</scope>
    <source>
        <strain evidence="4">Yale</strain>
    </source>
</reference>
<accession>A0A1B0FQB3</accession>
<evidence type="ECO:0000256" key="2">
    <source>
        <dbReference type="SAM" id="MobiDB-lite"/>
    </source>
</evidence>
<dbReference type="Gene3D" id="3.30.160.20">
    <property type="match status" value="2"/>
</dbReference>
<dbReference type="STRING" id="37546.A0A1B0FQB3"/>
<dbReference type="AlphaFoldDB" id="A0A1B0FQB3"/>
<name>A0A1B0FQB3_GLOMM</name>
<evidence type="ECO:0000313" key="5">
    <source>
        <dbReference type="Proteomes" id="UP000092444"/>
    </source>
</evidence>
<keyword evidence="5" id="KW-1185">Reference proteome</keyword>
<dbReference type="GO" id="GO:0010468">
    <property type="term" value="P:regulation of gene expression"/>
    <property type="evidence" value="ECO:0007669"/>
    <property type="project" value="UniProtKB-ARBA"/>
</dbReference>
<keyword evidence="1" id="KW-0694">RNA-binding</keyword>
<dbReference type="GO" id="GO:0003723">
    <property type="term" value="F:RNA binding"/>
    <property type="evidence" value="ECO:0007669"/>
    <property type="project" value="UniProtKB-UniRule"/>
</dbReference>
<dbReference type="Proteomes" id="UP000092444">
    <property type="component" value="Unassembled WGS sequence"/>
</dbReference>
<dbReference type="FunFam" id="3.30.160.20:FF:000028">
    <property type="entry name" value="ATP-dependent RNA helicase A"/>
    <property type="match status" value="1"/>
</dbReference>
<protein>
    <recommendedName>
        <fullName evidence="3">DRBM domain-containing protein</fullName>
    </recommendedName>
</protein>
<dbReference type="EMBL" id="CCAG010009727">
    <property type="status" value="NOT_ANNOTATED_CDS"/>
    <property type="molecule type" value="Genomic_DNA"/>
</dbReference>